<comment type="caution">
    <text evidence="1">The sequence shown here is derived from an EMBL/GenBank/DDBJ whole genome shotgun (WGS) entry which is preliminary data.</text>
</comment>
<dbReference type="RefSeq" id="WP_311019779.1">
    <property type="nucleotide sequence ID" value="NZ_JAUHGG010000003.1"/>
</dbReference>
<name>A0AAW8PZD3_VIBPH</name>
<organism evidence="1 2">
    <name type="scientific">Vibrio parahaemolyticus</name>
    <dbReference type="NCBI Taxonomy" id="670"/>
    <lineage>
        <taxon>Bacteria</taxon>
        <taxon>Pseudomonadati</taxon>
        <taxon>Pseudomonadota</taxon>
        <taxon>Gammaproteobacteria</taxon>
        <taxon>Vibrionales</taxon>
        <taxon>Vibrionaceae</taxon>
        <taxon>Vibrio</taxon>
    </lineage>
</organism>
<accession>A0AAW8PZD3</accession>
<sequence length="105" mass="12021">MKRLSPFNVKRFVVNEIAVADFELLHNYFVIKHSGNEPTPEYKQKIESEIESKGYTTSRFDEIIKVFDQARVATTSRISGGHCSGDVTIWAYVMDKIDSCSPSWK</sequence>
<gene>
    <name evidence="1" type="ORF">QX249_09990</name>
</gene>
<protein>
    <submittedName>
        <fullName evidence="1">Uncharacterized protein</fullName>
    </submittedName>
</protein>
<dbReference type="EMBL" id="JAUHGG010000003">
    <property type="protein sequence ID" value="MDS1820988.1"/>
    <property type="molecule type" value="Genomic_DNA"/>
</dbReference>
<dbReference type="Proteomes" id="UP001253193">
    <property type="component" value="Unassembled WGS sequence"/>
</dbReference>
<evidence type="ECO:0000313" key="1">
    <source>
        <dbReference type="EMBL" id="MDS1820988.1"/>
    </source>
</evidence>
<dbReference type="AlphaFoldDB" id="A0AAW8PZD3"/>
<evidence type="ECO:0000313" key="2">
    <source>
        <dbReference type="Proteomes" id="UP001253193"/>
    </source>
</evidence>
<proteinExistence type="predicted"/>
<reference evidence="1" key="1">
    <citation type="submission" date="2023-06" db="EMBL/GenBank/DDBJ databases">
        <title>Genomic Diversity of Vibrio spp. and Metagenomic Analysis of Pathogens in Florida Gulf Coastal Waters Following Hurricane Ian.</title>
        <authorList>
            <person name="Brumfield K.D."/>
        </authorList>
    </citation>
    <scope>NUCLEOTIDE SEQUENCE</scope>
    <source>
        <strain evidence="1">WBS2B-138</strain>
    </source>
</reference>